<evidence type="ECO:0000256" key="5">
    <source>
        <dbReference type="ARBA" id="ARBA00007383"/>
    </source>
</evidence>
<dbReference type="GO" id="GO:0043137">
    <property type="term" value="P:DNA replication, removal of RNA primer"/>
    <property type="evidence" value="ECO:0007669"/>
    <property type="project" value="TreeGrafter"/>
</dbReference>
<dbReference type="CDD" id="cd07182">
    <property type="entry name" value="RNase_HII_bacteria_HII_like"/>
    <property type="match status" value="1"/>
</dbReference>
<feature type="binding site" evidence="14 15">
    <location>
        <position position="114"/>
    </location>
    <ligand>
        <name>a divalent metal cation</name>
        <dbReference type="ChEBI" id="CHEBI:60240"/>
    </ligand>
</feature>
<dbReference type="GO" id="GO:0005737">
    <property type="term" value="C:cytoplasm"/>
    <property type="evidence" value="ECO:0007669"/>
    <property type="project" value="UniProtKB-SubCell"/>
</dbReference>
<dbReference type="SUPFAM" id="SSF53098">
    <property type="entry name" value="Ribonuclease H-like"/>
    <property type="match status" value="1"/>
</dbReference>
<keyword evidence="19" id="KW-1185">Reference proteome</keyword>
<dbReference type="GO" id="GO:0032299">
    <property type="term" value="C:ribonuclease H2 complex"/>
    <property type="evidence" value="ECO:0007669"/>
    <property type="project" value="TreeGrafter"/>
</dbReference>
<reference evidence="18 19" key="1">
    <citation type="submission" date="2017-03" db="EMBL/GenBank/DDBJ databases">
        <authorList>
            <person name="Afonso C.L."/>
            <person name="Miller P.J."/>
            <person name="Scott M.A."/>
            <person name="Spackman E."/>
            <person name="Goraichik I."/>
            <person name="Dimitrov K.M."/>
            <person name="Suarez D.L."/>
            <person name="Swayne D.E."/>
        </authorList>
    </citation>
    <scope>NUCLEOTIDE SEQUENCE [LARGE SCALE GENOMIC DNA]</scope>
    <source>
        <strain evidence="18">PRJEB14757</strain>
    </source>
</reference>
<dbReference type="GO" id="GO:0004523">
    <property type="term" value="F:RNA-DNA hybrid ribonuclease activity"/>
    <property type="evidence" value="ECO:0007669"/>
    <property type="project" value="UniProtKB-UniRule"/>
</dbReference>
<dbReference type="PANTHER" id="PTHR10954:SF18">
    <property type="entry name" value="RIBONUCLEASE HII"/>
    <property type="match status" value="1"/>
</dbReference>
<proteinExistence type="inferred from homology"/>
<evidence type="ECO:0000256" key="4">
    <source>
        <dbReference type="ARBA" id="ARBA00004496"/>
    </source>
</evidence>
<keyword evidence="11 14" id="KW-0255">Endonuclease</keyword>
<evidence type="ECO:0000259" key="17">
    <source>
        <dbReference type="PROSITE" id="PS51975"/>
    </source>
</evidence>
<feature type="binding site" evidence="14 15">
    <location>
        <position position="23"/>
    </location>
    <ligand>
        <name>a divalent metal cation</name>
        <dbReference type="ChEBI" id="CHEBI:60240"/>
    </ligand>
</feature>
<dbReference type="EMBL" id="FWEV01000025">
    <property type="protein sequence ID" value="SLM27941.1"/>
    <property type="molecule type" value="Genomic_DNA"/>
</dbReference>
<dbReference type="GO" id="GO:0006298">
    <property type="term" value="P:mismatch repair"/>
    <property type="evidence" value="ECO:0007669"/>
    <property type="project" value="TreeGrafter"/>
</dbReference>
<dbReference type="AlphaFoldDB" id="A0A1W1H630"/>
<comment type="function">
    <text evidence="3 14 16">Endonuclease that specifically degrades the RNA of RNA-DNA hybrids.</text>
</comment>
<comment type="subcellular location">
    <subcellularLocation>
        <location evidence="4 14">Cytoplasm</location>
    </subcellularLocation>
</comment>
<dbReference type="Proteomes" id="UP000191931">
    <property type="component" value="Unassembled WGS sequence"/>
</dbReference>
<evidence type="ECO:0000256" key="1">
    <source>
        <dbReference type="ARBA" id="ARBA00000077"/>
    </source>
</evidence>
<comment type="catalytic activity">
    <reaction evidence="1 14 15 16">
        <text>Endonucleolytic cleavage to 5'-phosphomonoester.</text>
        <dbReference type="EC" id="3.1.26.4"/>
    </reaction>
</comment>
<comment type="cofactor">
    <cofactor evidence="14 15">
        <name>Mn(2+)</name>
        <dbReference type="ChEBI" id="CHEBI:29035"/>
    </cofactor>
    <cofactor evidence="14 15">
        <name>Mg(2+)</name>
        <dbReference type="ChEBI" id="CHEBI:18420"/>
    </cofactor>
    <text evidence="14 15">Manganese or magnesium. Binds 1 divalent metal ion per monomer in the absence of substrate. May bind a second metal ion after substrate binding.</text>
</comment>
<evidence type="ECO:0000256" key="15">
    <source>
        <dbReference type="PROSITE-ProRule" id="PRU01319"/>
    </source>
</evidence>
<dbReference type="PANTHER" id="PTHR10954">
    <property type="entry name" value="RIBONUCLEASE H2 SUBUNIT A"/>
    <property type="match status" value="1"/>
</dbReference>
<evidence type="ECO:0000256" key="13">
    <source>
        <dbReference type="ARBA" id="ARBA00023211"/>
    </source>
</evidence>
<gene>
    <name evidence="14 18" type="primary">rnhB</name>
    <name evidence="18" type="ORF">MTBBW1_1200016</name>
</gene>
<dbReference type="InterPro" id="IPR024567">
    <property type="entry name" value="RNase_HII/HIII_dom"/>
</dbReference>
<dbReference type="GO" id="GO:0030145">
    <property type="term" value="F:manganese ion binding"/>
    <property type="evidence" value="ECO:0007669"/>
    <property type="project" value="UniProtKB-UniRule"/>
</dbReference>
<evidence type="ECO:0000256" key="12">
    <source>
        <dbReference type="ARBA" id="ARBA00022801"/>
    </source>
</evidence>
<dbReference type="EC" id="3.1.26.4" evidence="6 14"/>
<evidence type="ECO:0000313" key="19">
    <source>
        <dbReference type="Proteomes" id="UP000191931"/>
    </source>
</evidence>
<dbReference type="NCBIfam" id="NF000595">
    <property type="entry name" value="PRK00015.1-3"/>
    <property type="match status" value="1"/>
</dbReference>
<evidence type="ECO:0000256" key="14">
    <source>
        <dbReference type="HAMAP-Rule" id="MF_00052"/>
    </source>
</evidence>
<evidence type="ECO:0000256" key="16">
    <source>
        <dbReference type="RuleBase" id="RU003515"/>
    </source>
</evidence>
<evidence type="ECO:0000256" key="8">
    <source>
        <dbReference type="ARBA" id="ARBA00022490"/>
    </source>
</evidence>
<protein>
    <recommendedName>
        <fullName evidence="7 14">Ribonuclease HII</fullName>
        <shortName evidence="14">RNase HII</shortName>
        <ecNumber evidence="6 14">3.1.26.4</ecNumber>
    </recommendedName>
</protein>
<dbReference type="HAMAP" id="MF_00052_B">
    <property type="entry name" value="RNase_HII_B"/>
    <property type="match status" value="1"/>
</dbReference>
<sequence length="206" mass="22511">MSMWEFENSCRVDGFTLVAGVDEAGRGPLAGPVVSGAVILPYDFICPGITDSKKLTPAKRDHYYDIIMTHALAASYAEASVEEIDTLNILQASLLSMKRAVEKLAVSPDCLLIDGKFTIDSPINQLAIIKGDSKSISIAAASIVAKVARDRIMEDAHALYPAYGFKKHKGYPTKVHKEAIEKIGPSPIHRKTFKGVKEFLSVKYEK</sequence>
<evidence type="ECO:0000256" key="10">
    <source>
        <dbReference type="ARBA" id="ARBA00022723"/>
    </source>
</evidence>
<dbReference type="Gene3D" id="3.30.420.10">
    <property type="entry name" value="Ribonuclease H-like superfamily/Ribonuclease H"/>
    <property type="match status" value="1"/>
</dbReference>
<dbReference type="InterPro" id="IPR022898">
    <property type="entry name" value="RNase_HII"/>
</dbReference>
<comment type="cofactor">
    <cofactor evidence="2">
        <name>Mg(2+)</name>
        <dbReference type="ChEBI" id="CHEBI:18420"/>
    </cofactor>
</comment>
<name>A0A1W1H630_9BACT</name>
<dbReference type="PROSITE" id="PS51975">
    <property type="entry name" value="RNASE_H_2"/>
    <property type="match status" value="1"/>
</dbReference>
<feature type="domain" description="RNase H type-2" evidence="17">
    <location>
        <begin position="16"/>
        <end position="205"/>
    </location>
</feature>
<feature type="binding site" evidence="14 15">
    <location>
        <position position="22"/>
    </location>
    <ligand>
        <name>a divalent metal cation</name>
        <dbReference type="ChEBI" id="CHEBI:60240"/>
    </ligand>
</feature>
<evidence type="ECO:0000256" key="6">
    <source>
        <dbReference type="ARBA" id="ARBA00012180"/>
    </source>
</evidence>
<dbReference type="NCBIfam" id="NF000594">
    <property type="entry name" value="PRK00015.1-1"/>
    <property type="match status" value="1"/>
</dbReference>
<keyword evidence="13 14" id="KW-0464">Manganese</keyword>
<dbReference type="Pfam" id="PF01351">
    <property type="entry name" value="RNase_HII"/>
    <property type="match status" value="1"/>
</dbReference>
<organism evidence="18 19">
    <name type="scientific">Desulfamplus magnetovallimortis</name>
    <dbReference type="NCBI Taxonomy" id="1246637"/>
    <lineage>
        <taxon>Bacteria</taxon>
        <taxon>Pseudomonadati</taxon>
        <taxon>Thermodesulfobacteriota</taxon>
        <taxon>Desulfobacteria</taxon>
        <taxon>Desulfobacterales</taxon>
        <taxon>Desulfobacteraceae</taxon>
        <taxon>Desulfamplus</taxon>
    </lineage>
</organism>
<dbReference type="InterPro" id="IPR036397">
    <property type="entry name" value="RNaseH_sf"/>
</dbReference>
<dbReference type="InterPro" id="IPR012337">
    <property type="entry name" value="RNaseH-like_sf"/>
</dbReference>
<dbReference type="STRING" id="1246637.MTBBW1_1200016"/>
<dbReference type="FunFam" id="3.30.420.10:FF:000006">
    <property type="entry name" value="Ribonuclease HII"/>
    <property type="match status" value="1"/>
</dbReference>
<evidence type="ECO:0000256" key="11">
    <source>
        <dbReference type="ARBA" id="ARBA00022759"/>
    </source>
</evidence>
<evidence type="ECO:0000256" key="3">
    <source>
        <dbReference type="ARBA" id="ARBA00004065"/>
    </source>
</evidence>
<keyword evidence="9 14" id="KW-0540">Nuclease</keyword>
<keyword evidence="8 14" id="KW-0963">Cytoplasm</keyword>
<evidence type="ECO:0000256" key="7">
    <source>
        <dbReference type="ARBA" id="ARBA00019179"/>
    </source>
</evidence>
<dbReference type="InterPro" id="IPR001352">
    <property type="entry name" value="RNase_HII/HIII"/>
</dbReference>
<dbReference type="GO" id="GO:0003723">
    <property type="term" value="F:RNA binding"/>
    <property type="evidence" value="ECO:0007669"/>
    <property type="project" value="UniProtKB-UniRule"/>
</dbReference>
<accession>A0A1W1H630</accession>
<comment type="similarity">
    <text evidence="5 14 16">Belongs to the RNase HII family.</text>
</comment>
<keyword evidence="10 14" id="KW-0479">Metal-binding</keyword>
<evidence type="ECO:0000313" key="18">
    <source>
        <dbReference type="EMBL" id="SLM27941.1"/>
    </source>
</evidence>
<evidence type="ECO:0000256" key="2">
    <source>
        <dbReference type="ARBA" id="ARBA00001946"/>
    </source>
</evidence>
<evidence type="ECO:0000256" key="9">
    <source>
        <dbReference type="ARBA" id="ARBA00022722"/>
    </source>
</evidence>
<keyword evidence="12 14" id="KW-0378">Hydrolase</keyword>